<keyword evidence="2" id="KW-1185">Reference proteome</keyword>
<dbReference type="STRING" id="47864.GA0070560_10652"/>
<organism evidence="1 2">
    <name type="scientific">Micromonospora halophytica</name>
    <dbReference type="NCBI Taxonomy" id="47864"/>
    <lineage>
        <taxon>Bacteria</taxon>
        <taxon>Bacillati</taxon>
        <taxon>Actinomycetota</taxon>
        <taxon>Actinomycetes</taxon>
        <taxon>Micromonosporales</taxon>
        <taxon>Micromonosporaceae</taxon>
        <taxon>Micromonospora</taxon>
    </lineage>
</organism>
<dbReference type="Proteomes" id="UP000199408">
    <property type="component" value="Unassembled WGS sequence"/>
</dbReference>
<evidence type="ECO:0008006" key="3">
    <source>
        <dbReference type="Google" id="ProtNLM"/>
    </source>
</evidence>
<dbReference type="AlphaFoldDB" id="A0A1C5HUD0"/>
<name>A0A1C5HUD0_9ACTN</name>
<evidence type="ECO:0000313" key="2">
    <source>
        <dbReference type="Proteomes" id="UP000199408"/>
    </source>
</evidence>
<dbReference type="Gene3D" id="3.30.300.30">
    <property type="match status" value="1"/>
</dbReference>
<reference evidence="2" key="1">
    <citation type="submission" date="2016-06" db="EMBL/GenBank/DDBJ databases">
        <authorList>
            <person name="Varghese N."/>
        </authorList>
    </citation>
    <scope>NUCLEOTIDE SEQUENCE [LARGE SCALE GENOMIC DNA]</scope>
    <source>
        <strain evidence="2">DSM 43171</strain>
    </source>
</reference>
<proteinExistence type="predicted"/>
<dbReference type="InterPro" id="IPR045851">
    <property type="entry name" value="AMP-bd_C_sf"/>
</dbReference>
<dbReference type="SUPFAM" id="SSF56801">
    <property type="entry name" value="Acetyl-CoA synthetase-like"/>
    <property type="match status" value="1"/>
</dbReference>
<protein>
    <recommendedName>
        <fullName evidence="3">AMP-binding enzyme C-terminal domain-containing protein</fullName>
    </recommendedName>
</protein>
<sequence>MPAALTAYKVPRRVVVVEELPRSQIGKILRREVRERLLAQG</sequence>
<evidence type="ECO:0000313" key="1">
    <source>
        <dbReference type="EMBL" id="SCG49609.1"/>
    </source>
</evidence>
<gene>
    <name evidence="1" type="ORF">GA0070560_10652</name>
</gene>
<dbReference type="EMBL" id="FMDN01000006">
    <property type="protein sequence ID" value="SCG49609.1"/>
    <property type="molecule type" value="Genomic_DNA"/>
</dbReference>
<accession>A0A1C5HUD0</accession>